<dbReference type="Gene3D" id="3.40.50.12780">
    <property type="entry name" value="N-terminal domain of ligase-like"/>
    <property type="match status" value="1"/>
</dbReference>
<dbReference type="EMBL" id="KN817523">
    <property type="protein sequence ID" value="KJA27590.1"/>
    <property type="molecule type" value="Genomic_DNA"/>
</dbReference>
<evidence type="ECO:0000313" key="2">
    <source>
        <dbReference type="Proteomes" id="UP000054270"/>
    </source>
</evidence>
<gene>
    <name evidence="1" type="ORF">HYPSUDRAFT_130677</name>
</gene>
<dbReference type="InterPro" id="IPR042099">
    <property type="entry name" value="ANL_N_sf"/>
</dbReference>
<protein>
    <recommendedName>
        <fullName evidence="3">AMP-dependent synthetase/ligase domain-containing protein</fullName>
    </recommendedName>
</protein>
<evidence type="ECO:0000313" key="1">
    <source>
        <dbReference type="EMBL" id="KJA27590.1"/>
    </source>
</evidence>
<organism evidence="1 2">
    <name type="scientific">Hypholoma sublateritium (strain FD-334 SS-4)</name>
    <dbReference type="NCBI Taxonomy" id="945553"/>
    <lineage>
        <taxon>Eukaryota</taxon>
        <taxon>Fungi</taxon>
        <taxon>Dikarya</taxon>
        <taxon>Basidiomycota</taxon>
        <taxon>Agaricomycotina</taxon>
        <taxon>Agaricomycetes</taxon>
        <taxon>Agaricomycetidae</taxon>
        <taxon>Agaricales</taxon>
        <taxon>Agaricineae</taxon>
        <taxon>Strophariaceae</taxon>
        <taxon>Hypholoma</taxon>
    </lineage>
</organism>
<dbReference type="Proteomes" id="UP000054270">
    <property type="component" value="Unassembled WGS sequence"/>
</dbReference>
<dbReference type="OMA" id="DEIEWEY"/>
<accession>A0A0D2Q745</accession>
<evidence type="ECO:0008006" key="3">
    <source>
        <dbReference type="Google" id="ProtNLM"/>
    </source>
</evidence>
<keyword evidence="2" id="KW-1185">Reference proteome</keyword>
<dbReference type="AlphaFoldDB" id="A0A0D2Q745"/>
<dbReference type="OrthoDB" id="3051065at2759"/>
<name>A0A0D2Q745_HYPSF</name>
<proteinExistence type="predicted"/>
<dbReference type="SUPFAM" id="SSF56801">
    <property type="entry name" value="Acetyl-CoA synthetase-like"/>
    <property type="match status" value="1"/>
</dbReference>
<sequence>MVLFPPVVRGPDALPVLPTPENVLYHSMRTGCNVMVTVPTFMSVWASEPTAVTALRNMELVIFSGGGLSEKLGDALVQSGIVLRNIYGGTEFGSPGYSSRRPGDEIEWEYFEFSKDSEVVWVDQGGETYECQLFVCFFFFYANCIELT</sequence>
<reference evidence="2" key="1">
    <citation type="submission" date="2014-04" db="EMBL/GenBank/DDBJ databases">
        <title>Evolutionary Origins and Diversification of the Mycorrhizal Mutualists.</title>
        <authorList>
            <consortium name="DOE Joint Genome Institute"/>
            <consortium name="Mycorrhizal Genomics Consortium"/>
            <person name="Kohler A."/>
            <person name="Kuo A."/>
            <person name="Nagy L.G."/>
            <person name="Floudas D."/>
            <person name="Copeland A."/>
            <person name="Barry K.W."/>
            <person name="Cichocki N."/>
            <person name="Veneault-Fourrey C."/>
            <person name="LaButti K."/>
            <person name="Lindquist E.A."/>
            <person name="Lipzen A."/>
            <person name="Lundell T."/>
            <person name="Morin E."/>
            <person name="Murat C."/>
            <person name="Riley R."/>
            <person name="Ohm R."/>
            <person name="Sun H."/>
            <person name="Tunlid A."/>
            <person name="Henrissat B."/>
            <person name="Grigoriev I.V."/>
            <person name="Hibbett D.S."/>
            <person name="Martin F."/>
        </authorList>
    </citation>
    <scope>NUCLEOTIDE SEQUENCE [LARGE SCALE GENOMIC DNA]</scope>
    <source>
        <strain evidence="2">FD-334 SS-4</strain>
    </source>
</reference>
<dbReference type="STRING" id="945553.A0A0D2Q745"/>